<reference evidence="1 2" key="2">
    <citation type="journal article" date="2017" name="Front. Plant Sci.">
        <title>Gene Classification and Mining of Molecular Markers Useful in Red Clover (Trifolium pratense) Breeding.</title>
        <authorList>
            <person name="Istvanek J."/>
            <person name="Dluhosova J."/>
            <person name="Dluhos P."/>
            <person name="Patkova L."/>
            <person name="Nedelnik J."/>
            <person name="Repkova J."/>
        </authorList>
    </citation>
    <scope>NUCLEOTIDE SEQUENCE [LARGE SCALE GENOMIC DNA]</scope>
    <source>
        <strain evidence="2">cv. Tatra</strain>
        <tissue evidence="1">Young leaves</tissue>
    </source>
</reference>
<proteinExistence type="predicted"/>
<gene>
    <name evidence="1" type="ORF">L195_g008799</name>
</gene>
<dbReference type="AlphaFoldDB" id="A0A2K3PA92"/>
<accession>A0A2K3PA92</accession>
<dbReference type="GO" id="GO:0003700">
    <property type="term" value="F:DNA-binding transcription factor activity"/>
    <property type="evidence" value="ECO:0007669"/>
    <property type="project" value="InterPro"/>
</dbReference>
<dbReference type="InterPro" id="IPR023278">
    <property type="entry name" value="Ethylene_insens-like_DNA-bd"/>
</dbReference>
<dbReference type="Proteomes" id="UP000236291">
    <property type="component" value="Unassembled WGS sequence"/>
</dbReference>
<reference evidence="1 2" key="1">
    <citation type="journal article" date="2014" name="Am. J. Bot.">
        <title>Genome assembly and annotation for red clover (Trifolium pratense; Fabaceae).</title>
        <authorList>
            <person name="Istvanek J."/>
            <person name="Jaros M."/>
            <person name="Krenek A."/>
            <person name="Repkova J."/>
        </authorList>
    </citation>
    <scope>NUCLEOTIDE SEQUENCE [LARGE SCALE GENOMIC DNA]</scope>
    <source>
        <strain evidence="2">cv. Tatra</strain>
        <tissue evidence="1">Young leaves</tissue>
    </source>
</reference>
<dbReference type="EMBL" id="ASHM01005091">
    <property type="protein sequence ID" value="PNY12174.1"/>
    <property type="molecule type" value="Genomic_DNA"/>
</dbReference>
<protein>
    <submittedName>
        <fullName evidence="1">Uncharacterized protein</fullName>
    </submittedName>
</protein>
<evidence type="ECO:0000313" key="1">
    <source>
        <dbReference type="EMBL" id="PNY12174.1"/>
    </source>
</evidence>
<name>A0A2K3PA92_TRIPR</name>
<organism evidence="1 2">
    <name type="scientific">Trifolium pratense</name>
    <name type="common">Red clover</name>
    <dbReference type="NCBI Taxonomy" id="57577"/>
    <lineage>
        <taxon>Eukaryota</taxon>
        <taxon>Viridiplantae</taxon>
        <taxon>Streptophyta</taxon>
        <taxon>Embryophyta</taxon>
        <taxon>Tracheophyta</taxon>
        <taxon>Spermatophyta</taxon>
        <taxon>Magnoliopsida</taxon>
        <taxon>eudicotyledons</taxon>
        <taxon>Gunneridae</taxon>
        <taxon>Pentapetalae</taxon>
        <taxon>rosids</taxon>
        <taxon>fabids</taxon>
        <taxon>Fabales</taxon>
        <taxon>Fabaceae</taxon>
        <taxon>Papilionoideae</taxon>
        <taxon>50 kb inversion clade</taxon>
        <taxon>NPAAA clade</taxon>
        <taxon>Hologalegina</taxon>
        <taxon>IRL clade</taxon>
        <taxon>Trifolieae</taxon>
        <taxon>Trifolium</taxon>
    </lineage>
</organism>
<sequence length="92" mass="10878">MAQVYLIEDQVVKLRQRNDEKEMSVLMHQIHHDWKSLSDLDPSTLWRLAFLHHDGLKEMKNGIGLSKDLGPPPYKKSHDLKKTWKMVSDFCY</sequence>
<dbReference type="Gene3D" id="1.10.3180.10">
    <property type="entry name" value="DNA-binding domain of EIN3-like"/>
    <property type="match status" value="1"/>
</dbReference>
<evidence type="ECO:0000313" key="2">
    <source>
        <dbReference type="Proteomes" id="UP000236291"/>
    </source>
</evidence>
<dbReference type="GO" id="GO:0005634">
    <property type="term" value="C:nucleus"/>
    <property type="evidence" value="ECO:0007669"/>
    <property type="project" value="InterPro"/>
</dbReference>
<comment type="caution">
    <text evidence="1">The sequence shown here is derived from an EMBL/GenBank/DDBJ whole genome shotgun (WGS) entry which is preliminary data.</text>
</comment>